<evidence type="ECO:0000259" key="1">
    <source>
        <dbReference type="Pfam" id="PF22548"/>
    </source>
</evidence>
<comment type="caution">
    <text evidence="2">The sequence shown here is derived from an EMBL/GenBank/DDBJ whole genome shotgun (WGS) entry which is preliminary data.</text>
</comment>
<keyword evidence="2" id="KW-0067">ATP-binding</keyword>
<dbReference type="InterPro" id="IPR054347">
    <property type="entry name" value="TOTE_primase"/>
</dbReference>
<sequence length="258" mass="29758">MDNKDKIIQEQREEICLLNEEIKRLQLLLSQAGIPYGKGIQEKERPAALQKDSVMSETETVREQFIIPETITQKHAQYFYSFFKGRKDVYSKRAGKPNPKTGKTGYYTQCWNYWKPGICPKYEKKKIKCADCPEQHYKELTGKVIMQHLTGAREDCSDVIGVYPMLPDETCNFLVFDFDNHDDTTNGDDYANTDELWREEVNALREICRIYGVDILTERSRSGKGAHILGFSDGGNIALVFALKYPERVDHLILNGRK</sequence>
<name>A0A5M9HY74_9FIRM</name>
<organism evidence="2 3">
    <name type="scientific">Mediterraneibacter catenae</name>
    <dbReference type="NCBI Taxonomy" id="2594882"/>
    <lineage>
        <taxon>Bacteria</taxon>
        <taxon>Bacillati</taxon>
        <taxon>Bacillota</taxon>
        <taxon>Clostridia</taxon>
        <taxon>Lachnospirales</taxon>
        <taxon>Lachnospiraceae</taxon>
        <taxon>Mediterraneibacter</taxon>
    </lineage>
</organism>
<keyword evidence="2" id="KW-0347">Helicase</keyword>
<protein>
    <submittedName>
        <fullName evidence="2">DEAD/DEAH box helicase</fullName>
    </submittedName>
</protein>
<dbReference type="EMBL" id="VMSO01000006">
    <property type="protein sequence ID" value="KAA8501748.1"/>
    <property type="molecule type" value="Genomic_DNA"/>
</dbReference>
<dbReference type="RefSeq" id="WP_150310586.1">
    <property type="nucleotide sequence ID" value="NZ_VMSO01000006.1"/>
</dbReference>
<dbReference type="GO" id="GO:0004386">
    <property type="term" value="F:helicase activity"/>
    <property type="evidence" value="ECO:0007669"/>
    <property type="project" value="UniProtKB-KW"/>
</dbReference>
<dbReference type="SUPFAM" id="SSF53474">
    <property type="entry name" value="alpha/beta-Hydrolases"/>
    <property type="match status" value="1"/>
</dbReference>
<accession>A0A5M9HY74</accession>
<evidence type="ECO:0000313" key="2">
    <source>
        <dbReference type="EMBL" id="KAA8501748.1"/>
    </source>
</evidence>
<feature type="domain" description="TOTE conflict system primase" evidence="1">
    <location>
        <begin position="76"/>
        <end position="229"/>
    </location>
</feature>
<dbReference type="Gene3D" id="3.40.50.1820">
    <property type="entry name" value="alpha/beta hydrolase"/>
    <property type="match status" value="1"/>
</dbReference>
<dbReference type="Pfam" id="PF22548">
    <property type="entry name" value="AEP-TOTE"/>
    <property type="match status" value="1"/>
</dbReference>
<evidence type="ECO:0000313" key="3">
    <source>
        <dbReference type="Proteomes" id="UP000322025"/>
    </source>
</evidence>
<reference evidence="2" key="1">
    <citation type="submission" date="2019-07" db="EMBL/GenBank/DDBJ databases">
        <authorList>
            <person name="Wongkuna S."/>
            <person name="Scaria J."/>
        </authorList>
    </citation>
    <scope>NUCLEOTIDE SEQUENCE [LARGE SCALE GENOMIC DNA]</scope>
    <source>
        <strain evidence="2">SW178</strain>
    </source>
</reference>
<keyword evidence="3" id="KW-1185">Reference proteome</keyword>
<keyword evidence="2" id="KW-0547">Nucleotide-binding</keyword>
<dbReference type="InterPro" id="IPR029058">
    <property type="entry name" value="AB_hydrolase_fold"/>
</dbReference>
<dbReference type="AlphaFoldDB" id="A0A5M9HY74"/>
<dbReference type="OrthoDB" id="9802848at2"/>
<gene>
    <name evidence="2" type="ORF">FNY66_06145</name>
</gene>
<dbReference type="Proteomes" id="UP000322025">
    <property type="component" value="Unassembled WGS sequence"/>
</dbReference>
<keyword evidence="2" id="KW-0378">Hydrolase</keyword>
<proteinExistence type="predicted"/>